<evidence type="ECO:0000256" key="2">
    <source>
        <dbReference type="ARBA" id="ARBA00022692"/>
    </source>
</evidence>
<dbReference type="GeneID" id="24817127"/>
<evidence type="ECO:0000313" key="11">
    <source>
        <dbReference type="Proteomes" id="UP000241022"/>
    </source>
</evidence>
<evidence type="ECO:0000256" key="4">
    <source>
        <dbReference type="ARBA" id="ARBA00023136"/>
    </source>
</evidence>
<keyword evidence="4 6" id="KW-0472">Membrane</keyword>
<dbReference type="AlphaFoldDB" id="A0A0A7V4P8"/>
<sequence>MGSSTKSLIKDVVIIVVAIAVIWLGLQAVFGTSNPFYVVSSGSMIPALEVYDVIVVEGNTPFEDIEKGDIIVFYSPKLYEQGKERVIVHRVSLDMSTDAQKIVRTKGDANPSSIAGTDYPITEKEYLGQVEYVVPQVGYITQILQPPINYIIIAVIIGVMVVKHFAGKEKKKIEFQYTKDSSEVNEPDNNSEENKDESTDNTLHKEIADDSDKSFENNSDSEYTKSSESIDDDKKEI</sequence>
<keyword evidence="11" id="KW-1185">Reference proteome</keyword>
<accession>A0A0A7V4P8</accession>
<evidence type="ECO:0000313" key="8">
    <source>
        <dbReference type="EMBL" id="AJA93146.1"/>
    </source>
</evidence>
<proteinExistence type="predicted"/>
<reference evidence="9 11" key="4">
    <citation type="submission" date="2018-04" db="EMBL/GenBank/DDBJ databases">
        <title>Transcriptomics of ammonia oxidizing archaea.</title>
        <authorList>
            <person name="Carini P."/>
        </authorList>
    </citation>
    <scope>NUCLEOTIDE SEQUENCE [LARGE SCALE GENOMIC DNA]</scope>
    <source>
        <strain evidence="9 11">U25</strain>
    </source>
</reference>
<dbReference type="InterPro" id="IPR019533">
    <property type="entry name" value="Peptidase_S26"/>
</dbReference>
<feature type="domain" description="Peptidase S26" evidence="7">
    <location>
        <begin position="12"/>
        <end position="91"/>
    </location>
</feature>
<dbReference type="OrthoDB" id="4822at2157"/>
<dbReference type="EC" id="3.4.21.89" evidence="8"/>
<reference evidence="9" key="3">
    <citation type="submission" date="2016-05" db="EMBL/GenBank/DDBJ databases">
        <authorList>
            <person name="Lavstsen T."/>
            <person name="Jespersen J.S."/>
        </authorList>
    </citation>
    <scope>NUCLEOTIDE SEQUENCE [LARGE SCALE GENOMIC DNA]</scope>
    <source>
        <strain evidence="9">U25</strain>
    </source>
</reference>
<dbReference type="GO" id="GO:0006465">
    <property type="term" value="P:signal peptide processing"/>
    <property type="evidence" value="ECO:0007669"/>
    <property type="project" value="InterPro"/>
</dbReference>
<dbReference type="STRING" id="1410606.T478_1247"/>
<dbReference type="Pfam" id="PF10502">
    <property type="entry name" value="Peptidase_S26"/>
    <property type="match status" value="1"/>
</dbReference>
<dbReference type="Proteomes" id="UP000241022">
    <property type="component" value="Unassembled WGS sequence"/>
</dbReference>
<dbReference type="RefSeq" id="WP_048106071.1">
    <property type="nucleotide sequence ID" value="NZ_CP007026.1"/>
</dbReference>
<keyword evidence="2 6" id="KW-0812">Transmembrane</keyword>
<evidence type="ECO:0000256" key="1">
    <source>
        <dbReference type="ARBA" id="ARBA00004370"/>
    </source>
</evidence>
<feature type="transmembrane region" description="Helical" evidence="6">
    <location>
        <begin position="148"/>
        <end position="166"/>
    </location>
</feature>
<dbReference type="KEGG" id="nbv:T478_1247"/>
<dbReference type="GO" id="GO:0009003">
    <property type="term" value="F:signal peptidase activity"/>
    <property type="evidence" value="ECO:0007669"/>
    <property type="project" value="UniProtKB-EC"/>
</dbReference>
<dbReference type="HOGENOM" id="CLU_102051_0_0_2"/>
<comment type="subcellular location">
    <subcellularLocation>
        <location evidence="1">Membrane</location>
    </subcellularLocation>
</comment>
<gene>
    <name evidence="9" type="ORF">A7X95_04055</name>
    <name evidence="8" type="ORF">T478_1247</name>
</gene>
<dbReference type="PANTHER" id="PTHR10806:SF6">
    <property type="entry name" value="SIGNAL PEPTIDASE COMPLEX CATALYTIC SUBUNIT SEC11"/>
    <property type="match status" value="1"/>
</dbReference>
<keyword evidence="8" id="KW-0378">Hydrolase</keyword>
<dbReference type="CDD" id="cd06530">
    <property type="entry name" value="S26_SPase_I"/>
    <property type="match status" value="1"/>
</dbReference>
<name>A0A0A7V4P8_9ARCH</name>
<feature type="transmembrane region" description="Helical" evidence="6">
    <location>
        <begin position="12"/>
        <end position="30"/>
    </location>
</feature>
<dbReference type="Gene3D" id="2.10.109.10">
    <property type="entry name" value="Umud Fragment, subunit A"/>
    <property type="match status" value="1"/>
</dbReference>
<dbReference type="SUPFAM" id="SSF51306">
    <property type="entry name" value="LexA/Signal peptidase"/>
    <property type="match status" value="1"/>
</dbReference>
<dbReference type="EMBL" id="LXWN01000001">
    <property type="protein sequence ID" value="PTL88421.1"/>
    <property type="molecule type" value="Genomic_DNA"/>
</dbReference>
<dbReference type="InterPro" id="IPR036286">
    <property type="entry name" value="LexA/Signal_pep-like_sf"/>
</dbReference>
<evidence type="ECO:0000256" key="6">
    <source>
        <dbReference type="SAM" id="Phobius"/>
    </source>
</evidence>
<evidence type="ECO:0000313" key="10">
    <source>
        <dbReference type="Proteomes" id="UP000030944"/>
    </source>
</evidence>
<dbReference type="NCBIfam" id="TIGR02228">
    <property type="entry name" value="sigpep_I_arch"/>
    <property type="match status" value="1"/>
</dbReference>
<dbReference type="GO" id="GO:0004252">
    <property type="term" value="F:serine-type endopeptidase activity"/>
    <property type="evidence" value="ECO:0007669"/>
    <property type="project" value="InterPro"/>
</dbReference>
<protein>
    <submittedName>
        <fullName evidence="8">Signal peptidase I</fullName>
        <ecNumber evidence="8">3.4.21.89</ecNumber>
    </submittedName>
</protein>
<evidence type="ECO:0000256" key="3">
    <source>
        <dbReference type="ARBA" id="ARBA00022989"/>
    </source>
</evidence>
<evidence type="ECO:0000256" key="5">
    <source>
        <dbReference type="SAM" id="MobiDB-lite"/>
    </source>
</evidence>
<dbReference type="InterPro" id="IPR001733">
    <property type="entry name" value="Peptidase_S26B"/>
</dbReference>
<dbReference type="GO" id="GO:0016020">
    <property type="term" value="C:membrane"/>
    <property type="evidence" value="ECO:0007669"/>
    <property type="project" value="UniProtKB-SubCell"/>
</dbReference>
<evidence type="ECO:0000313" key="9">
    <source>
        <dbReference type="EMBL" id="PTL88421.1"/>
    </source>
</evidence>
<feature type="compositionally biased region" description="Polar residues" evidence="5">
    <location>
        <begin position="216"/>
        <end position="227"/>
    </location>
</feature>
<keyword evidence="3 6" id="KW-1133">Transmembrane helix</keyword>
<feature type="region of interest" description="Disordered" evidence="5">
    <location>
        <begin position="179"/>
        <end position="237"/>
    </location>
</feature>
<organism evidence="8 10">
    <name type="scientific">Candidatus Nitrosopelagicus brevis</name>
    <dbReference type="NCBI Taxonomy" id="1410606"/>
    <lineage>
        <taxon>Archaea</taxon>
        <taxon>Nitrososphaerota</taxon>
    </lineage>
</organism>
<dbReference type="PANTHER" id="PTHR10806">
    <property type="entry name" value="SIGNAL PEPTIDASE COMPLEX CATALYTIC SUBUNIT SEC11"/>
    <property type="match status" value="1"/>
</dbReference>
<reference evidence="8 10" key="1">
    <citation type="journal article" date="2015" name="Proc. Natl. Acad. Sci. U.S.A.">
        <title>Genomic and proteomic characterization of "Candidatus Nitrosopelagicus brevis": An ammonia-oxidizing archaeon from the open ocean.</title>
        <authorList>
            <person name="Santoro A.E."/>
            <person name="Dupont C.L."/>
            <person name="Richter R.A."/>
            <person name="Craig M.T."/>
            <person name="Carini P."/>
            <person name="McIlvin M.R."/>
            <person name="Yang Y."/>
            <person name="Orsi W.D."/>
            <person name="Moran D.M."/>
            <person name="Saito M.A."/>
        </authorList>
    </citation>
    <scope>NUCLEOTIDE SEQUENCE [LARGE SCALE GENOMIC DNA]</scope>
    <source>
        <strain evidence="8">CN25</strain>
        <strain evidence="10">V2</strain>
    </source>
</reference>
<evidence type="ECO:0000259" key="7">
    <source>
        <dbReference type="Pfam" id="PF10502"/>
    </source>
</evidence>
<feature type="compositionally biased region" description="Basic and acidic residues" evidence="5">
    <location>
        <begin position="192"/>
        <end position="215"/>
    </location>
</feature>
<reference evidence="11" key="2">
    <citation type="submission" date="2016-05" db="EMBL/GenBank/DDBJ databases">
        <authorList>
            <person name="Dupont C."/>
            <person name="Santoro A."/>
        </authorList>
    </citation>
    <scope>NUCLEOTIDE SEQUENCE [LARGE SCALE GENOMIC DNA]</scope>
    <source>
        <strain evidence="11">U25</strain>
    </source>
</reference>
<dbReference type="Proteomes" id="UP000030944">
    <property type="component" value="Chromosome"/>
</dbReference>
<dbReference type="EMBL" id="CP007026">
    <property type="protein sequence ID" value="AJA93146.1"/>
    <property type="molecule type" value="Genomic_DNA"/>
</dbReference>